<accession>A0ABT7ICK6</accession>
<evidence type="ECO:0000313" key="2">
    <source>
        <dbReference type="Proteomes" id="UP001227964"/>
    </source>
</evidence>
<organism evidence="1 2">
    <name type="scientific">Marinobacter azerbaijanicus</name>
    <dbReference type="NCBI Taxonomy" id="3050455"/>
    <lineage>
        <taxon>Bacteria</taxon>
        <taxon>Pseudomonadati</taxon>
        <taxon>Pseudomonadota</taxon>
        <taxon>Gammaproteobacteria</taxon>
        <taxon>Pseudomonadales</taxon>
        <taxon>Marinobacteraceae</taxon>
        <taxon>Marinobacter</taxon>
    </lineage>
</organism>
<protein>
    <submittedName>
        <fullName evidence="1">Uncharacterized protein</fullName>
    </submittedName>
</protein>
<proteinExistence type="predicted"/>
<dbReference type="RefSeq" id="WP_285390010.1">
    <property type="nucleotide sequence ID" value="NZ_JASSVS010000003.1"/>
</dbReference>
<comment type="caution">
    <text evidence="1">The sequence shown here is derived from an EMBL/GenBank/DDBJ whole genome shotgun (WGS) entry which is preliminary data.</text>
</comment>
<keyword evidence="2" id="KW-1185">Reference proteome</keyword>
<dbReference type="Proteomes" id="UP001227964">
    <property type="component" value="Unassembled WGS sequence"/>
</dbReference>
<gene>
    <name evidence="1" type="ORF">QPM17_07370</name>
</gene>
<sequence length="51" mass="5844">MKGKPVVFMIVKVQTEEVESCREPAVVEVIPRPFAPMTLADQIREIWMSKV</sequence>
<reference evidence="1 2" key="1">
    <citation type="submission" date="2023-06" db="EMBL/GenBank/DDBJ databases">
        <title>Marinobacter azerbaijanicus a moderately halophilic, isolated from Urmia Lake in Azerbaijan region of Iran.</title>
        <authorList>
            <person name="Sanchez-Porro C."/>
            <person name="Aghdam E.M."/>
            <person name="Saheb S.M."/>
            <person name="Tarhriz V."/>
            <person name="Kazemi E."/>
            <person name="Ammozegar M.A."/>
            <person name="Ventosa A."/>
            <person name="Hejazi M.S."/>
        </authorList>
    </citation>
    <scope>NUCLEOTIDE SEQUENCE [LARGE SCALE GENOMIC DNA]</scope>
    <source>
        <strain evidence="1 2">TBZ242</strain>
    </source>
</reference>
<evidence type="ECO:0000313" key="1">
    <source>
        <dbReference type="EMBL" id="MDL0430938.1"/>
    </source>
</evidence>
<dbReference type="EMBL" id="JASSVS010000003">
    <property type="protein sequence ID" value="MDL0430938.1"/>
    <property type="molecule type" value="Genomic_DNA"/>
</dbReference>
<name>A0ABT7ICK6_9GAMM</name>